<dbReference type="Gene3D" id="3.30.50.10">
    <property type="entry name" value="Erythroid Transcription Factor GATA-1, subunit A"/>
    <property type="match status" value="1"/>
</dbReference>
<comment type="subcellular location">
    <subcellularLocation>
        <location evidence="1">Nucleus</location>
    </subcellularLocation>
</comment>
<dbReference type="Proteomes" id="UP001558713">
    <property type="component" value="Unassembled WGS sequence"/>
</dbReference>
<sequence length="201" mass="23112">MAREDVVVHEEEDLGTAMQKLVVPLNELDELDPLPTDSVYGFIDEVKEILEDSNLLLEGSREFDYPINDLGVFQNSSNLPTTIIRSRFHVPKRSRNRIGRRKRRCFKSSAYLFDTTTTNKSCSHCRTTKTPLWREGPKGPGTLCNACGMRYRTGRLLPEYRPALSPDFKANVHSNFHRKVVEIRRERNSLPNSFGSEGFRH</sequence>
<reference evidence="14 16" key="1">
    <citation type="submission" date="2024-04" db="EMBL/GenBank/DDBJ databases">
        <title>Genome assembly C_amara_ONT_v2.</title>
        <authorList>
            <person name="Yant L."/>
            <person name="Moore C."/>
            <person name="Slenker M."/>
        </authorList>
    </citation>
    <scope>NUCLEOTIDE SEQUENCE [LARGE SCALE GENOMIC DNA]</scope>
    <source>
        <tissue evidence="14">Leaf</tissue>
    </source>
</reference>
<dbReference type="InterPro" id="IPR051140">
    <property type="entry name" value="GATA_TF"/>
</dbReference>
<dbReference type="InterPro" id="IPR000679">
    <property type="entry name" value="Znf_GATA"/>
</dbReference>
<dbReference type="SUPFAM" id="SSF57716">
    <property type="entry name" value="Glucocorticoid receptor-like (DNA-binding domain)"/>
    <property type="match status" value="1"/>
</dbReference>
<evidence type="ECO:0000313" key="14">
    <source>
        <dbReference type="EMBL" id="KAL1197297.1"/>
    </source>
</evidence>
<keyword evidence="4 12" id="KW-0863">Zinc-finger</keyword>
<evidence type="ECO:0000256" key="2">
    <source>
        <dbReference type="ARBA" id="ARBA00005694"/>
    </source>
</evidence>
<dbReference type="Pfam" id="PF00320">
    <property type="entry name" value="GATA"/>
    <property type="match status" value="1"/>
</dbReference>
<gene>
    <name evidence="15" type="ORF">V5N11_019109</name>
    <name evidence="14" type="ORF">V5N11_022758</name>
</gene>
<dbReference type="FunFam" id="3.30.50.10:FF:000025">
    <property type="entry name" value="GATA transcription factor"/>
    <property type="match status" value="1"/>
</dbReference>
<keyword evidence="10" id="KW-0539">Nucleus</keyword>
<protein>
    <submittedName>
        <fullName evidence="14">GATA transcription factor 14</fullName>
    </submittedName>
</protein>
<keyword evidence="3" id="KW-0479">Metal-binding</keyword>
<dbReference type="EMBL" id="JBANAX010000691">
    <property type="protein sequence ID" value="KAL1197297.1"/>
    <property type="molecule type" value="Genomic_DNA"/>
</dbReference>
<keyword evidence="7" id="KW-0238">DNA-binding</keyword>
<evidence type="ECO:0000256" key="11">
    <source>
        <dbReference type="ARBA" id="ARBA00055020"/>
    </source>
</evidence>
<comment type="function">
    <text evidence="11">Transcriptional activator that specifically binds 5'-GATA-3' or 5'-GAT-3' motifs within gene promoters. May be involved in the regulation of some light-responsive genes.</text>
</comment>
<evidence type="ECO:0000313" key="15">
    <source>
        <dbReference type="EMBL" id="KAL1205461.1"/>
    </source>
</evidence>
<evidence type="ECO:0000256" key="10">
    <source>
        <dbReference type="ARBA" id="ARBA00023242"/>
    </source>
</evidence>
<evidence type="ECO:0000256" key="4">
    <source>
        <dbReference type="ARBA" id="ARBA00022771"/>
    </source>
</evidence>
<evidence type="ECO:0000256" key="7">
    <source>
        <dbReference type="ARBA" id="ARBA00023125"/>
    </source>
</evidence>
<organism evidence="14 16">
    <name type="scientific">Cardamine amara subsp. amara</name>
    <dbReference type="NCBI Taxonomy" id="228776"/>
    <lineage>
        <taxon>Eukaryota</taxon>
        <taxon>Viridiplantae</taxon>
        <taxon>Streptophyta</taxon>
        <taxon>Embryophyta</taxon>
        <taxon>Tracheophyta</taxon>
        <taxon>Spermatophyta</taxon>
        <taxon>Magnoliopsida</taxon>
        <taxon>eudicotyledons</taxon>
        <taxon>Gunneridae</taxon>
        <taxon>Pentapetalae</taxon>
        <taxon>rosids</taxon>
        <taxon>malvids</taxon>
        <taxon>Brassicales</taxon>
        <taxon>Brassicaceae</taxon>
        <taxon>Cardamineae</taxon>
        <taxon>Cardamine</taxon>
    </lineage>
</organism>
<keyword evidence="9" id="KW-0804">Transcription</keyword>
<dbReference type="AlphaFoldDB" id="A0ABD0ZRQ8"/>
<feature type="domain" description="GATA-type" evidence="13">
    <location>
        <begin position="116"/>
        <end position="152"/>
    </location>
</feature>
<dbReference type="GO" id="GO:0005634">
    <property type="term" value="C:nucleus"/>
    <property type="evidence" value="ECO:0007669"/>
    <property type="project" value="UniProtKB-SubCell"/>
</dbReference>
<evidence type="ECO:0000259" key="13">
    <source>
        <dbReference type="PROSITE" id="PS50114"/>
    </source>
</evidence>
<proteinExistence type="inferred from homology"/>
<name>A0ABD0ZRQ8_CARAN</name>
<evidence type="ECO:0000256" key="3">
    <source>
        <dbReference type="ARBA" id="ARBA00022723"/>
    </source>
</evidence>
<dbReference type="GO" id="GO:0008270">
    <property type="term" value="F:zinc ion binding"/>
    <property type="evidence" value="ECO:0007669"/>
    <property type="project" value="UniProtKB-KW"/>
</dbReference>
<comment type="caution">
    <text evidence="14">The sequence shown here is derived from an EMBL/GenBank/DDBJ whole genome shotgun (WGS) entry which is preliminary data.</text>
</comment>
<dbReference type="EMBL" id="JBANAX010000518">
    <property type="protein sequence ID" value="KAL1205461.1"/>
    <property type="molecule type" value="Genomic_DNA"/>
</dbReference>
<dbReference type="PANTHER" id="PTHR45658">
    <property type="entry name" value="GATA TRANSCRIPTION FACTOR"/>
    <property type="match status" value="1"/>
</dbReference>
<evidence type="ECO:0000256" key="6">
    <source>
        <dbReference type="ARBA" id="ARBA00023015"/>
    </source>
</evidence>
<dbReference type="PROSITE" id="PS00344">
    <property type="entry name" value="GATA_ZN_FINGER_1"/>
    <property type="match status" value="1"/>
</dbReference>
<evidence type="ECO:0000256" key="12">
    <source>
        <dbReference type="PROSITE-ProRule" id="PRU00094"/>
    </source>
</evidence>
<keyword evidence="6" id="KW-0805">Transcription regulation</keyword>
<evidence type="ECO:0000256" key="5">
    <source>
        <dbReference type="ARBA" id="ARBA00022833"/>
    </source>
</evidence>
<comment type="similarity">
    <text evidence="2">Belongs to the type IV zinc-finger family. Class A subfamily.</text>
</comment>
<keyword evidence="8" id="KW-0010">Activator</keyword>
<dbReference type="PROSITE" id="PS50114">
    <property type="entry name" value="GATA_ZN_FINGER_2"/>
    <property type="match status" value="1"/>
</dbReference>
<evidence type="ECO:0000256" key="8">
    <source>
        <dbReference type="ARBA" id="ARBA00023159"/>
    </source>
</evidence>
<dbReference type="InterPro" id="IPR013088">
    <property type="entry name" value="Znf_NHR/GATA"/>
</dbReference>
<keyword evidence="5" id="KW-0862">Zinc</keyword>
<evidence type="ECO:0000313" key="16">
    <source>
        <dbReference type="Proteomes" id="UP001558713"/>
    </source>
</evidence>
<dbReference type="SMART" id="SM00401">
    <property type="entry name" value="ZnF_GATA"/>
    <property type="match status" value="1"/>
</dbReference>
<accession>A0ABD0ZRQ8</accession>
<dbReference type="GO" id="GO:0003677">
    <property type="term" value="F:DNA binding"/>
    <property type="evidence" value="ECO:0007669"/>
    <property type="project" value="UniProtKB-KW"/>
</dbReference>
<dbReference type="PANTHER" id="PTHR45658:SF18">
    <property type="entry name" value="PROTEIN GAT2"/>
    <property type="match status" value="1"/>
</dbReference>
<keyword evidence="16" id="KW-1185">Reference proteome</keyword>
<dbReference type="CDD" id="cd00202">
    <property type="entry name" value="ZnF_GATA"/>
    <property type="match status" value="1"/>
</dbReference>
<evidence type="ECO:0000256" key="9">
    <source>
        <dbReference type="ARBA" id="ARBA00023163"/>
    </source>
</evidence>
<evidence type="ECO:0000256" key="1">
    <source>
        <dbReference type="ARBA" id="ARBA00004123"/>
    </source>
</evidence>